<keyword evidence="1" id="KW-0732">Signal</keyword>
<organism evidence="2 3">
    <name type="scientific">Eutrema salsugineum</name>
    <name type="common">Saltwater cress</name>
    <name type="synonym">Sisymbrium salsugineum</name>
    <dbReference type="NCBI Taxonomy" id="72664"/>
    <lineage>
        <taxon>Eukaryota</taxon>
        <taxon>Viridiplantae</taxon>
        <taxon>Streptophyta</taxon>
        <taxon>Embryophyta</taxon>
        <taxon>Tracheophyta</taxon>
        <taxon>Spermatophyta</taxon>
        <taxon>Magnoliopsida</taxon>
        <taxon>eudicotyledons</taxon>
        <taxon>Gunneridae</taxon>
        <taxon>Pentapetalae</taxon>
        <taxon>rosids</taxon>
        <taxon>malvids</taxon>
        <taxon>Brassicales</taxon>
        <taxon>Brassicaceae</taxon>
        <taxon>Eutremeae</taxon>
        <taxon>Eutrema</taxon>
    </lineage>
</organism>
<proteinExistence type="predicted"/>
<feature type="signal peptide" evidence="1">
    <location>
        <begin position="1"/>
        <end position="17"/>
    </location>
</feature>
<name>V4MH33_EUTSA</name>
<sequence>MKIIALMLIVIIIPVTGRRRGGGGGVIPDKPEPKEELPKMEEIPKECKVEVRDCITRHIYKGEGEPKNGGSCCEKFKNTIHCMCKFLTNKDPLVRKAANGVLRGCRYQQPTFIPQYRL</sequence>
<dbReference type="Gramene" id="ESQ55879">
    <property type="protein sequence ID" value="ESQ55879"/>
    <property type="gene ID" value="EUTSA_v10027247mg"/>
</dbReference>
<gene>
    <name evidence="2" type="ORF">EUTSA_v10027247mg</name>
</gene>
<evidence type="ECO:0000313" key="2">
    <source>
        <dbReference type="EMBL" id="ESQ55879.1"/>
    </source>
</evidence>
<dbReference type="KEGG" id="eus:EUTSA_v10027247mg"/>
<protein>
    <submittedName>
        <fullName evidence="2">Uncharacterized protein</fullName>
    </submittedName>
</protein>
<reference evidence="2 3" key="1">
    <citation type="journal article" date="2013" name="Front. Plant Sci.">
        <title>The Reference Genome of the Halophytic Plant Eutrema salsugineum.</title>
        <authorList>
            <person name="Yang R."/>
            <person name="Jarvis D.E."/>
            <person name="Chen H."/>
            <person name="Beilstein M.A."/>
            <person name="Grimwood J."/>
            <person name="Jenkins J."/>
            <person name="Shu S."/>
            <person name="Prochnik S."/>
            <person name="Xin M."/>
            <person name="Ma C."/>
            <person name="Schmutz J."/>
            <person name="Wing R.A."/>
            <person name="Mitchell-Olds T."/>
            <person name="Schumaker K.S."/>
            <person name="Wang X."/>
        </authorList>
    </citation>
    <scope>NUCLEOTIDE SEQUENCE [LARGE SCALE GENOMIC DNA]</scope>
</reference>
<dbReference type="AlphaFoldDB" id="V4MH33"/>
<evidence type="ECO:0000313" key="3">
    <source>
        <dbReference type="Proteomes" id="UP000030689"/>
    </source>
</evidence>
<keyword evidence="3" id="KW-1185">Reference proteome</keyword>
<dbReference type="EMBL" id="KI517384">
    <property type="protein sequence ID" value="ESQ55879.1"/>
    <property type="molecule type" value="Genomic_DNA"/>
</dbReference>
<accession>V4MH33</accession>
<evidence type="ECO:0000256" key="1">
    <source>
        <dbReference type="SAM" id="SignalP"/>
    </source>
</evidence>
<dbReference type="Proteomes" id="UP000030689">
    <property type="component" value="Unassembled WGS sequence"/>
</dbReference>
<feature type="chain" id="PRO_5004724936" evidence="1">
    <location>
        <begin position="18"/>
        <end position="118"/>
    </location>
</feature>